<evidence type="ECO:0000256" key="1">
    <source>
        <dbReference type="SAM" id="MobiDB-lite"/>
    </source>
</evidence>
<sequence>MSHTYAPAPATSQAPAHTYATAQAPTHAHATAQAPAPAHATAQAPSPSTRGSTCFTHKRSIPLDIRRSHSMPLCASVTPMHPLHCEVGSSHVNHPF</sequence>
<comment type="caution">
    <text evidence="2">The sequence shown here is derived from an EMBL/GenBank/DDBJ whole genome shotgun (WGS) entry which is preliminary data.</text>
</comment>
<keyword evidence="3" id="KW-1185">Reference proteome</keyword>
<name>A0A9Q3DJR6_9BASI</name>
<feature type="compositionally biased region" description="Low complexity" evidence="1">
    <location>
        <begin position="13"/>
        <end position="45"/>
    </location>
</feature>
<reference evidence="2" key="1">
    <citation type="submission" date="2021-03" db="EMBL/GenBank/DDBJ databases">
        <title>Draft genome sequence of rust myrtle Austropuccinia psidii MF-1, a brazilian biotype.</title>
        <authorList>
            <person name="Quecine M.C."/>
            <person name="Pachon D.M.R."/>
            <person name="Bonatelli M.L."/>
            <person name="Correr F.H."/>
            <person name="Franceschini L.M."/>
            <person name="Leite T.F."/>
            <person name="Margarido G.R.A."/>
            <person name="Almeida C.A."/>
            <person name="Ferrarezi J.A."/>
            <person name="Labate C.A."/>
        </authorList>
    </citation>
    <scope>NUCLEOTIDE SEQUENCE</scope>
    <source>
        <strain evidence="2">MF-1</strain>
    </source>
</reference>
<dbReference type="EMBL" id="AVOT02016620">
    <property type="protein sequence ID" value="MBW0502018.1"/>
    <property type="molecule type" value="Genomic_DNA"/>
</dbReference>
<protein>
    <submittedName>
        <fullName evidence="2">Uncharacterized protein</fullName>
    </submittedName>
</protein>
<evidence type="ECO:0000313" key="3">
    <source>
        <dbReference type="Proteomes" id="UP000765509"/>
    </source>
</evidence>
<evidence type="ECO:0000313" key="2">
    <source>
        <dbReference type="EMBL" id="MBW0502018.1"/>
    </source>
</evidence>
<accession>A0A9Q3DJR6</accession>
<feature type="compositionally biased region" description="Polar residues" evidence="1">
    <location>
        <begin position="46"/>
        <end position="55"/>
    </location>
</feature>
<proteinExistence type="predicted"/>
<gene>
    <name evidence="2" type="ORF">O181_041733</name>
</gene>
<organism evidence="2 3">
    <name type="scientific">Austropuccinia psidii MF-1</name>
    <dbReference type="NCBI Taxonomy" id="1389203"/>
    <lineage>
        <taxon>Eukaryota</taxon>
        <taxon>Fungi</taxon>
        <taxon>Dikarya</taxon>
        <taxon>Basidiomycota</taxon>
        <taxon>Pucciniomycotina</taxon>
        <taxon>Pucciniomycetes</taxon>
        <taxon>Pucciniales</taxon>
        <taxon>Sphaerophragmiaceae</taxon>
        <taxon>Austropuccinia</taxon>
    </lineage>
</organism>
<dbReference type="AlphaFoldDB" id="A0A9Q3DJR6"/>
<feature type="region of interest" description="Disordered" evidence="1">
    <location>
        <begin position="1"/>
        <end position="58"/>
    </location>
</feature>
<dbReference type="Proteomes" id="UP000765509">
    <property type="component" value="Unassembled WGS sequence"/>
</dbReference>